<protein>
    <submittedName>
        <fullName evidence="4">LytR family transcriptional regulator</fullName>
    </submittedName>
</protein>
<proteinExistence type="inferred from homology"/>
<dbReference type="PANTHER" id="PTHR33392:SF6">
    <property type="entry name" value="POLYISOPRENYL-TEICHOIC ACID--PEPTIDOGLYCAN TEICHOIC ACID TRANSFERASE TAGU"/>
    <property type="match status" value="1"/>
</dbReference>
<dbReference type="EMBL" id="DSMG01000102">
    <property type="protein sequence ID" value="HDX31931.1"/>
    <property type="molecule type" value="Genomic_DNA"/>
</dbReference>
<dbReference type="NCBIfam" id="TIGR00350">
    <property type="entry name" value="lytR_cpsA_psr"/>
    <property type="match status" value="1"/>
</dbReference>
<dbReference type="InterPro" id="IPR050922">
    <property type="entry name" value="LytR/CpsA/Psr_CW_biosynth"/>
</dbReference>
<name>A0A7C1FUM5_9CHLR</name>
<evidence type="ECO:0000256" key="2">
    <source>
        <dbReference type="SAM" id="SignalP"/>
    </source>
</evidence>
<sequence length="471" mass="51898">MLSDRSRIISLVLALSLALTSCSSGVFQGSRGVQKAALEALPKPPLDITGSHKPLPGIEARTYNPPSPPVRPFSVSRTLYSEMAAADNLRVAWRTQAASDRFLTAYPPVGPAFNWSQTENYLLLGTDHRPGWTSWRTDTIMIIGVDRANNRVAVFSVPRDLYVQIPGYGWGRINQVDHIGESMSPGGGPALLSQVLANTLGISTRHYVRVRMDGFVDLVDAIGGVTVHLDCPFYEPIFNLTTNRWDYFALPAGDVWLDGESAYWFVRLRYRESDIGRNQRQREFLWGLRNQMLRTNLLANFFPLYNAFQNMISTDLNPLEILDLLTWGIQLDPGNVRASGLTLHDLQNYTTPEGASVLRIADPTRVRAIVEGIWDAPALAESYRKDPTTCPPLPPGITFTTETNSATAPIAFDTNLENATPPEAPDQVETEMPPVEIAPVEATQGNPPTIFVFPTPTPAPVSLWDAPTDGG</sequence>
<accession>A0A7C1FUM5</accession>
<feature type="domain" description="Cell envelope-related transcriptional attenuator" evidence="3">
    <location>
        <begin position="136"/>
        <end position="293"/>
    </location>
</feature>
<gene>
    <name evidence="4" type="ORF">ENQ20_10640</name>
</gene>
<dbReference type="Pfam" id="PF03816">
    <property type="entry name" value="LytR_cpsA_psr"/>
    <property type="match status" value="1"/>
</dbReference>
<feature type="signal peptide" evidence="2">
    <location>
        <begin position="1"/>
        <end position="28"/>
    </location>
</feature>
<comment type="similarity">
    <text evidence="1">Belongs to the LytR/CpsA/Psr (LCP) family.</text>
</comment>
<dbReference type="PANTHER" id="PTHR33392">
    <property type="entry name" value="POLYISOPRENYL-TEICHOIC ACID--PEPTIDOGLYCAN TEICHOIC ACID TRANSFERASE TAGU"/>
    <property type="match status" value="1"/>
</dbReference>
<keyword evidence="2" id="KW-0732">Signal</keyword>
<dbReference type="AlphaFoldDB" id="A0A7C1FUM5"/>
<evidence type="ECO:0000256" key="1">
    <source>
        <dbReference type="ARBA" id="ARBA00006068"/>
    </source>
</evidence>
<dbReference type="PROSITE" id="PS51257">
    <property type="entry name" value="PROKAR_LIPOPROTEIN"/>
    <property type="match status" value="1"/>
</dbReference>
<feature type="chain" id="PRO_5028483462" evidence="2">
    <location>
        <begin position="29"/>
        <end position="471"/>
    </location>
</feature>
<organism evidence="4">
    <name type="scientific">Caldilinea aerophila</name>
    <dbReference type="NCBI Taxonomy" id="133453"/>
    <lineage>
        <taxon>Bacteria</taxon>
        <taxon>Bacillati</taxon>
        <taxon>Chloroflexota</taxon>
        <taxon>Caldilineae</taxon>
        <taxon>Caldilineales</taxon>
        <taxon>Caldilineaceae</taxon>
        <taxon>Caldilinea</taxon>
    </lineage>
</organism>
<dbReference type="InterPro" id="IPR004474">
    <property type="entry name" value="LytR_CpsA_psr"/>
</dbReference>
<reference evidence="4" key="1">
    <citation type="journal article" date="2020" name="mSystems">
        <title>Genome- and Community-Level Interaction Insights into Carbon Utilization and Element Cycling Functions of Hydrothermarchaeota in Hydrothermal Sediment.</title>
        <authorList>
            <person name="Zhou Z."/>
            <person name="Liu Y."/>
            <person name="Xu W."/>
            <person name="Pan J."/>
            <person name="Luo Z.H."/>
            <person name="Li M."/>
        </authorList>
    </citation>
    <scope>NUCLEOTIDE SEQUENCE [LARGE SCALE GENOMIC DNA]</scope>
    <source>
        <strain evidence="4">SpSt-289</strain>
    </source>
</reference>
<dbReference type="Gene3D" id="3.40.630.190">
    <property type="entry name" value="LCP protein"/>
    <property type="match status" value="1"/>
</dbReference>
<evidence type="ECO:0000259" key="3">
    <source>
        <dbReference type="Pfam" id="PF03816"/>
    </source>
</evidence>
<evidence type="ECO:0000313" key="4">
    <source>
        <dbReference type="EMBL" id="HDX31931.1"/>
    </source>
</evidence>
<comment type="caution">
    <text evidence="4">The sequence shown here is derived from an EMBL/GenBank/DDBJ whole genome shotgun (WGS) entry which is preliminary data.</text>
</comment>